<dbReference type="Proteomes" id="UP001152836">
    <property type="component" value="Unassembled WGS sequence"/>
</dbReference>
<evidence type="ECO:0000256" key="1">
    <source>
        <dbReference type="SAM" id="MobiDB-lite"/>
    </source>
</evidence>
<name>A0AAU9YXI8_PHORO</name>
<protein>
    <submittedName>
        <fullName evidence="2">4931400O07Rik protein</fullName>
    </submittedName>
</protein>
<comment type="caution">
    <text evidence="2">The sequence shown here is derived from an EMBL/GenBank/DDBJ whole genome shotgun (WGS) entry which is preliminary data.</text>
</comment>
<reference evidence="2" key="1">
    <citation type="submission" date="2022-06" db="EMBL/GenBank/DDBJ databases">
        <authorList>
            <person name="Andreotti S."/>
            <person name="Wyler E."/>
        </authorList>
    </citation>
    <scope>NUCLEOTIDE SEQUENCE</scope>
</reference>
<accession>A0AAU9YXI8</accession>
<proteinExistence type="predicted"/>
<evidence type="ECO:0000313" key="3">
    <source>
        <dbReference type="Proteomes" id="UP001152836"/>
    </source>
</evidence>
<sequence length="136" mass="15413">MAAFTKEPTVSKEPEVNEEMIFSEKPKGSSSQAVSESNCDYEPKTRTNTGGQSTFIEKRRHHGCSWKSKRSKKVWKVVTKIKSVFENNSENYKEERKHIVMTEEGPEEHRTTNNAVFPSGSSFILGCSSSSLPQMY</sequence>
<dbReference type="EMBL" id="CALSGD010000713">
    <property type="protein sequence ID" value="CAH6779998.1"/>
    <property type="molecule type" value="Genomic_DNA"/>
</dbReference>
<keyword evidence="3" id="KW-1185">Reference proteome</keyword>
<evidence type="ECO:0000313" key="2">
    <source>
        <dbReference type="EMBL" id="CAH6779998.1"/>
    </source>
</evidence>
<feature type="region of interest" description="Disordered" evidence="1">
    <location>
        <begin position="1"/>
        <end position="53"/>
    </location>
</feature>
<organism evidence="2 3">
    <name type="scientific">Phodopus roborovskii</name>
    <name type="common">Roborovski's desert hamster</name>
    <name type="synonym">Cricetulus roborovskii</name>
    <dbReference type="NCBI Taxonomy" id="109678"/>
    <lineage>
        <taxon>Eukaryota</taxon>
        <taxon>Metazoa</taxon>
        <taxon>Chordata</taxon>
        <taxon>Craniata</taxon>
        <taxon>Vertebrata</taxon>
        <taxon>Euteleostomi</taxon>
        <taxon>Mammalia</taxon>
        <taxon>Eutheria</taxon>
        <taxon>Euarchontoglires</taxon>
        <taxon>Glires</taxon>
        <taxon>Rodentia</taxon>
        <taxon>Myomorpha</taxon>
        <taxon>Muroidea</taxon>
        <taxon>Cricetidae</taxon>
        <taxon>Cricetinae</taxon>
        <taxon>Phodopus</taxon>
    </lineage>
</organism>
<feature type="compositionally biased region" description="Polar residues" evidence="1">
    <location>
        <begin position="28"/>
        <end position="38"/>
    </location>
</feature>
<gene>
    <name evidence="2" type="primary">4931400O07Rik</name>
    <name evidence="2" type="ORF">PHOROB_LOCUS3439</name>
</gene>
<dbReference type="AlphaFoldDB" id="A0AAU9YXI8"/>